<dbReference type="Pfam" id="PF12311">
    <property type="entry name" value="DUF3632"/>
    <property type="match status" value="1"/>
</dbReference>
<gene>
    <name evidence="1" type="ORF">BHQ10_009548</name>
</gene>
<keyword evidence="2" id="KW-1185">Reference proteome</keyword>
<dbReference type="Proteomes" id="UP000249363">
    <property type="component" value="Unassembled WGS sequence"/>
</dbReference>
<dbReference type="STRING" id="1196081.A0A364LCK2"/>
<name>A0A364LCK2_TALAM</name>
<protein>
    <submittedName>
        <fullName evidence="1">Uncharacterized protein</fullName>
    </submittedName>
</protein>
<dbReference type="OrthoDB" id="3350591at2759"/>
<dbReference type="InterPro" id="IPR022085">
    <property type="entry name" value="OpdG"/>
</dbReference>
<accession>A0A364LCK2</accession>
<dbReference type="RefSeq" id="XP_040738050.1">
    <property type="nucleotide sequence ID" value="XM_040882475.1"/>
</dbReference>
<dbReference type="PANTHER" id="PTHR38797">
    <property type="entry name" value="NUCLEAR PORE COMPLEX PROTEIN NUP85-RELATED"/>
    <property type="match status" value="1"/>
</dbReference>
<proteinExistence type="predicted"/>
<sequence length="277" mass="31648">MSSLSQQPLGTEHIKMCDQYSDSQLSLILKRYLDPGYILSLPDAVSLIYRMFPEKTDASRGSNMDRGLFENDILQIAAKTPYNDRAQSRLAKLVGYLINSQKLSDWVTEPKGYTIHKPWENIRITLNNGYPWKSERYGTGNAQLNLHAFVARLACLGALFPIDAPWPIWTLRDALEEDHDGRWDEMYVSSAAMWIICAGQWVFNQIGLYSWPQPKGWHEAMWSRGSLYEGPLAGLERWNFWQARFVEAANNRSISGECKGHAHKASELMKSLVLNSM</sequence>
<dbReference type="EMBL" id="MIKG01000025">
    <property type="protein sequence ID" value="RAO73536.1"/>
    <property type="molecule type" value="Genomic_DNA"/>
</dbReference>
<dbReference type="InterPro" id="IPR053204">
    <property type="entry name" value="Oxopyrrolidines_Biosynth-assoc"/>
</dbReference>
<dbReference type="GeneID" id="63798762"/>
<comment type="caution">
    <text evidence="1">The sequence shown here is derived from an EMBL/GenBank/DDBJ whole genome shotgun (WGS) entry which is preliminary data.</text>
</comment>
<evidence type="ECO:0000313" key="2">
    <source>
        <dbReference type="Proteomes" id="UP000249363"/>
    </source>
</evidence>
<organism evidence="1 2">
    <name type="scientific">Talaromyces amestolkiae</name>
    <dbReference type="NCBI Taxonomy" id="1196081"/>
    <lineage>
        <taxon>Eukaryota</taxon>
        <taxon>Fungi</taxon>
        <taxon>Dikarya</taxon>
        <taxon>Ascomycota</taxon>
        <taxon>Pezizomycotina</taxon>
        <taxon>Eurotiomycetes</taxon>
        <taxon>Eurotiomycetidae</taxon>
        <taxon>Eurotiales</taxon>
        <taxon>Trichocomaceae</taxon>
        <taxon>Talaromyces</taxon>
        <taxon>Talaromyces sect. Talaromyces</taxon>
    </lineage>
</organism>
<evidence type="ECO:0000313" key="1">
    <source>
        <dbReference type="EMBL" id="RAO73536.1"/>
    </source>
</evidence>
<dbReference type="AlphaFoldDB" id="A0A364LCK2"/>
<reference evidence="1 2" key="1">
    <citation type="journal article" date="2017" name="Biotechnol. Biofuels">
        <title>Differential beta-glucosidase expression as a function of carbon source availability in Talaromyces amestolkiae: a genomic and proteomic approach.</title>
        <authorList>
            <person name="de Eugenio L.I."/>
            <person name="Mendez-Liter J.A."/>
            <person name="Nieto-Dominguez M."/>
            <person name="Alonso L."/>
            <person name="Gil-Munoz J."/>
            <person name="Barriuso J."/>
            <person name="Prieto A."/>
            <person name="Martinez M.J."/>
        </authorList>
    </citation>
    <scope>NUCLEOTIDE SEQUENCE [LARGE SCALE GENOMIC DNA]</scope>
    <source>
        <strain evidence="1 2">CIB</strain>
    </source>
</reference>
<dbReference type="PANTHER" id="PTHR38797:SF4">
    <property type="entry name" value="NUCLEAR PORE COMPLEX PROTEIN NUP85"/>
    <property type="match status" value="1"/>
</dbReference>